<gene>
    <name evidence="2" type="ORF">S01H1_51712</name>
</gene>
<evidence type="ECO:0000259" key="1">
    <source>
        <dbReference type="PROSITE" id="PS50011"/>
    </source>
</evidence>
<dbReference type="Gene3D" id="1.10.510.10">
    <property type="entry name" value="Transferase(Phosphotransferase) domain 1"/>
    <property type="match status" value="1"/>
</dbReference>
<feature type="domain" description="Protein kinase" evidence="1">
    <location>
        <begin position="1"/>
        <end position="63"/>
    </location>
</feature>
<dbReference type="InterPro" id="IPR011009">
    <property type="entry name" value="Kinase-like_dom_sf"/>
</dbReference>
<dbReference type="GO" id="GO:0004672">
    <property type="term" value="F:protein kinase activity"/>
    <property type="evidence" value="ECO:0007669"/>
    <property type="project" value="InterPro"/>
</dbReference>
<feature type="non-terminal residue" evidence="2">
    <location>
        <position position="1"/>
    </location>
</feature>
<dbReference type="GO" id="GO:0005524">
    <property type="term" value="F:ATP binding"/>
    <property type="evidence" value="ECO:0007669"/>
    <property type="project" value="InterPro"/>
</dbReference>
<dbReference type="InterPro" id="IPR000719">
    <property type="entry name" value="Prot_kinase_dom"/>
</dbReference>
<evidence type="ECO:0000313" key="2">
    <source>
        <dbReference type="EMBL" id="GAG25364.1"/>
    </source>
</evidence>
<dbReference type="PROSITE" id="PS50011">
    <property type="entry name" value="PROTEIN_KINASE_DOM"/>
    <property type="match status" value="1"/>
</dbReference>
<proteinExistence type="predicted"/>
<dbReference type="EMBL" id="BARS01033386">
    <property type="protein sequence ID" value="GAG25364.1"/>
    <property type="molecule type" value="Genomic_DNA"/>
</dbReference>
<comment type="caution">
    <text evidence="2">The sequence shown here is derived from an EMBL/GenBank/DDBJ whole genome shotgun (WGS) entry which is preliminary data.</text>
</comment>
<sequence>LKEALRYATELADALDKAHRQGVVHRDFKPLELFRVEAGKIAEHWDAVWLNLPEKFQHNNTLF</sequence>
<dbReference type="SUPFAM" id="SSF56112">
    <property type="entry name" value="Protein kinase-like (PK-like)"/>
    <property type="match status" value="1"/>
</dbReference>
<organism evidence="2">
    <name type="scientific">marine sediment metagenome</name>
    <dbReference type="NCBI Taxonomy" id="412755"/>
    <lineage>
        <taxon>unclassified sequences</taxon>
        <taxon>metagenomes</taxon>
        <taxon>ecological metagenomes</taxon>
    </lineage>
</organism>
<accession>X0W3H2</accession>
<name>X0W3H2_9ZZZZ</name>
<dbReference type="AlphaFoldDB" id="X0W3H2"/>
<reference evidence="2" key="1">
    <citation type="journal article" date="2014" name="Front. Microbiol.">
        <title>High frequency of phylogenetically diverse reductive dehalogenase-homologous genes in deep subseafloor sedimentary metagenomes.</title>
        <authorList>
            <person name="Kawai M."/>
            <person name="Futagami T."/>
            <person name="Toyoda A."/>
            <person name="Takaki Y."/>
            <person name="Nishi S."/>
            <person name="Hori S."/>
            <person name="Arai W."/>
            <person name="Tsubouchi T."/>
            <person name="Morono Y."/>
            <person name="Uchiyama I."/>
            <person name="Ito T."/>
            <person name="Fujiyama A."/>
            <person name="Inagaki F."/>
            <person name="Takami H."/>
        </authorList>
    </citation>
    <scope>NUCLEOTIDE SEQUENCE</scope>
    <source>
        <strain evidence="2">Expedition CK06-06</strain>
    </source>
</reference>
<protein>
    <recommendedName>
        <fullName evidence="1">Protein kinase domain-containing protein</fullName>
    </recommendedName>
</protein>